<dbReference type="RefSeq" id="WP_123045873.1">
    <property type="nucleotide sequence ID" value="NZ_RDSR01000012.1"/>
</dbReference>
<dbReference type="SUPFAM" id="SSF57716">
    <property type="entry name" value="Glucocorticoid receptor-like (DNA-binding domain)"/>
    <property type="match status" value="1"/>
</dbReference>
<keyword evidence="3" id="KW-0862">Zinc</keyword>
<evidence type="ECO:0000256" key="4">
    <source>
        <dbReference type="PROSITE-ProRule" id="PRU00510"/>
    </source>
</evidence>
<keyword evidence="7" id="KW-1185">Reference proteome</keyword>
<dbReference type="PANTHER" id="PTHR33823">
    <property type="entry name" value="RNA POLYMERASE-BINDING TRANSCRIPTION FACTOR DKSA-RELATED"/>
    <property type="match status" value="1"/>
</dbReference>
<dbReference type="EMBL" id="RDSR01000012">
    <property type="protein sequence ID" value="RNE62250.1"/>
    <property type="molecule type" value="Genomic_DNA"/>
</dbReference>
<evidence type="ECO:0000256" key="1">
    <source>
        <dbReference type="ARBA" id="ARBA00022723"/>
    </source>
</evidence>
<dbReference type="Gene3D" id="1.20.120.910">
    <property type="entry name" value="DksA, coiled-coil domain"/>
    <property type="match status" value="1"/>
</dbReference>
<proteinExistence type="predicted"/>
<evidence type="ECO:0000313" key="6">
    <source>
        <dbReference type="EMBL" id="RNE62250.1"/>
    </source>
</evidence>
<name>A0A3M8L9X4_9MICO</name>
<gene>
    <name evidence="6" type="ORF">EEJ31_08465</name>
</gene>
<feature type="zinc finger region" description="dksA C4-type" evidence="4">
    <location>
        <begin position="96"/>
        <end position="120"/>
    </location>
</feature>
<dbReference type="OrthoDB" id="1121111at2"/>
<keyword evidence="1" id="KW-0479">Metal-binding</keyword>
<evidence type="ECO:0000259" key="5">
    <source>
        <dbReference type="Pfam" id="PF01258"/>
    </source>
</evidence>
<evidence type="ECO:0000256" key="3">
    <source>
        <dbReference type="ARBA" id="ARBA00022833"/>
    </source>
</evidence>
<sequence>MSTPRTLTDADLRRLRRHLRTEQSDLAAELAQLTGTLGVVRDARGDTSADDEHDPEGPTLSAEWSRIAGVHSELALKAAAIEQALQRMTAGTYGLCRRCGRPIGTERLDARPAAELCIECARVLENRR</sequence>
<dbReference type="GO" id="GO:0008270">
    <property type="term" value="F:zinc ion binding"/>
    <property type="evidence" value="ECO:0007669"/>
    <property type="project" value="UniProtKB-KW"/>
</dbReference>
<dbReference type="InterPro" id="IPR000962">
    <property type="entry name" value="Znf_DskA_TraR"/>
</dbReference>
<dbReference type="Proteomes" id="UP000279859">
    <property type="component" value="Unassembled WGS sequence"/>
</dbReference>
<protein>
    <recommendedName>
        <fullName evidence="5">Zinc finger DksA/TraR C4-type domain-containing protein</fullName>
    </recommendedName>
</protein>
<evidence type="ECO:0000313" key="7">
    <source>
        <dbReference type="Proteomes" id="UP000279859"/>
    </source>
</evidence>
<organism evidence="6 7">
    <name type="scientific">Cryobacterium tepidiphilum</name>
    <dbReference type="NCBI Taxonomy" id="2486026"/>
    <lineage>
        <taxon>Bacteria</taxon>
        <taxon>Bacillati</taxon>
        <taxon>Actinomycetota</taxon>
        <taxon>Actinomycetes</taxon>
        <taxon>Micrococcales</taxon>
        <taxon>Microbacteriaceae</taxon>
        <taxon>Cryobacterium</taxon>
    </lineage>
</organism>
<dbReference type="AlphaFoldDB" id="A0A3M8L9X4"/>
<accession>A0A3M8L9X4</accession>
<reference evidence="6 7" key="1">
    <citation type="submission" date="2018-11" db="EMBL/GenBank/DDBJ databases">
        <title>Cryobacterium sp. nov., isolated from rhizosphere soil of lettuce.</title>
        <authorList>
            <person name="Wang Y."/>
        </authorList>
    </citation>
    <scope>NUCLEOTIDE SEQUENCE [LARGE SCALE GENOMIC DNA]</scope>
    <source>
        <strain evidence="6 7">NEAU-85</strain>
    </source>
</reference>
<evidence type="ECO:0000256" key="2">
    <source>
        <dbReference type="ARBA" id="ARBA00022771"/>
    </source>
</evidence>
<dbReference type="PROSITE" id="PS51128">
    <property type="entry name" value="ZF_DKSA_2"/>
    <property type="match status" value="1"/>
</dbReference>
<feature type="domain" description="Zinc finger DksA/TraR C4-type" evidence="5">
    <location>
        <begin position="91"/>
        <end position="125"/>
    </location>
</feature>
<dbReference type="Pfam" id="PF01258">
    <property type="entry name" value="zf-dskA_traR"/>
    <property type="match status" value="1"/>
</dbReference>
<keyword evidence="2" id="KW-0863">Zinc-finger</keyword>
<dbReference type="PANTHER" id="PTHR33823:SF2">
    <property type="entry name" value="RNA POLYMERASE-BINDING TRANSCRIPTION FACTOR DKSA"/>
    <property type="match status" value="1"/>
</dbReference>
<comment type="caution">
    <text evidence="6">The sequence shown here is derived from an EMBL/GenBank/DDBJ whole genome shotgun (WGS) entry which is preliminary data.</text>
</comment>